<evidence type="ECO:0000313" key="3">
    <source>
        <dbReference type="Proteomes" id="UP001316803"/>
    </source>
</evidence>
<proteinExistence type="predicted"/>
<reference evidence="2 3" key="1">
    <citation type="submission" date="2022-12" db="EMBL/GenBank/DDBJ databases">
        <title>Genomic features and morphological characterization of a novel Knufia sp. strain isolated from spacecraft assembly facility.</title>
        <authorList>
            <person name="Teixeira M."/>
            <person name="Chander A.M."/>
            <person name="Stajich J.E."/>
            <person name="Venkateswaran K."/>
        </authorList>
    </citation>
    <scope>NUCLEOTIDE SEQUENCE [LARGE SCALE GENOMIC DNA]</scope>
    <source>
        <strain evidence="2 3">FJI-L2-BK-P2</strain>
    </source>
</reference>
<feature type="region of interest" description="Disordered" evidence="1">
    <location>
        <begin position="1"/>
        <end position="31"/>
    </location>
</feature>
<name>A0AAN8I2T4_9EURO</name>
<keyword evidence="3" id="KW-1185">Reference proteome</keyword>
<evidence type="ECO:0000313" key="2">
    <source>
        <dbReference type="EMBL" id="KAK5951887.1"/>
    </source>
</evidence>
<dbReference type="AlphaFoldDB" id="A0AAN8I2T4"/>
<comment type="caution">
    <text evidence="2">The sequence shown here is derived from an EMBL/GenBank/DDBJ whole genome shotgun (WGS) entry which is preliminary data.</text>
</comment>
<evidence type="ECO:0000256" key="1">
    <source>
        <dbReference type="SAM" id="MobiDB-lite"/>
    </source>
</evidence>
<protein>
    <submittedName>
        <fullName evidence="2">Uncharacterized protein</fullName>
    </submittedName>
</protein>
<dbReference type="EMBL" id="JAKLMC020000018">
    <property type="protein sequence ID" value="KAK5951887.1"/>
    <property type="molecule type" value="Genomic_DNA"/>
</dbReference>
<dbReference type="Proteomes" id="UP001316803">
    <property type="component" value="Unassembled WGS sequence"/>
</dbReference>
<sequence length="187" mass="20995">MPNTPIANLPLPAGSRPAMANAATNEPPPKRFKTDVEFELIQSSGRARILNLDHLRARDLPFQDPTQYRLEDVAVTLRYYESGIDGLKNLAGPSPCPTAIPRCKCSKMARYIQYEDIGHIGIQCGGMTVNFRMFPDGQWRALSCTVVWMEWCYEHAIVEAASTIMKRFLLERVGECIENHGVPKGEE</sequence>
<accession>A0AAN8I2T4</accession>
<gene>
    <name evidence="2" type="ORF">OHC33_007180</name>
</gene>
<organism evidence="2 3">
    <name type="scientific">Knufia fluminis</name>
    <dbReference type="NCBI Taxonomy" id="191047"/>
    <lineage>
        <taxon>Eukaryota</taxon>
        <taxon>Fungi</taxon>
        <taxon>Dikarya</taxon>
        <taxon>Ascomycota</taxon>
        <taxon>Pezizomycotina</taxon>
        <taxon>Eurotiomycetes</taxon>
        <taxon>Chaetothyriomycetidae</taxon>
        <taxon>Chaetothyriales</taxon>
        <taxon>Trichomeriaceae</taxon>
        <taxon>Knufia</taxon>
    </lineage>
</organism>